<sequence>MESSNGSKAFDEIEKQRIKLVIWNGIKAFTNSLQIEHILESSSDIFRNDQYQISL</sequence>
<evidence type="ECO:0000313" key="1">
    <source>
        <dbReference type="EMBL" id="TBU08059.1"/>
    </source>
</evidence>
<dbReference type="AlphaFoldDB" id="A0A4Q9LIP4"/>
<accession>A0A4Q9LIP4</accession>
<comment type="caution">
    <text evidence="1">The sequence shown here is derived from an EMBL/GenBank/DDBJ whole genome shotgun (WGS) entry which is preliminary data.</text>
</comment>
<dbReference type="Proteomes" id="UP000293045">
    <property type="component" value="Unassembled WGS sequence"/>
</dbReference>
<proteinExistence type="predicted"/>
<evidence type="ECO:0000313" key="2">
    <source>
        <dbReference type="Proteomes" id="UP000293045"/>
    </source>
</evidence>
<dbReference type="VEuPathDB" id="MicrosporidiaDB:CWI39_0231p0010"/>
<dbReference type="EMBL" id="PIXR01000231">
    <property type="protein sequence ID" value="TBU08059.1"/>
    <property type="molecule type" value="Genomic_DNA"/>
</dbReference>
<reference evidence="1 2" key="1">
    <citation type="submission" date="2017-12" db="EMBL/GenBank/DDBJ databases">
        <authorList>
            <person name="Pombert J.-F."/>
            <person name="Haag K.L."/>
            <person name="Ebert D."/>
        </authorList>
    </citation>
    <scope>NUCLEOTIDE SEQUENCE [LARGE SCALE GENOMIC DNA]</scope>
    <source>
        <strain evidence="1">IL-BN-2</strain>
    </source>
</reference>
<name>A0A4Q9LIP4_9MICR</name>
<gene>
    <name evidence="1" type="ORF">CWI39_0231p0010</name>
</gene>
<organism evidence="1 2">
    <name type="scientific">Hamiltosporidium magnivora</name>
    <dbReference type="NCBI Taxonomy" id="148818"/>
    <lineage>
        <taxon>Eukaryota</taxon>
        <taxon>Fungi</taxon>
        <taxon>Fungi incertae sedis</taxon>
        <taxon>Microsporidia</taxon>
        <taxon>Dubosqiidae</taxon>
        <taxon>Hamiltosporidium</taxon>
    </lineage>
</organism>
<protein>
    <submittedName>
        <fullName evidence="1">Uncharacterized protein</fullName>
    </submittedName>
</protein>